<dbReference type="PRINTS" id="PR00036">
    <property type="entry name" value="HTHLACI"/>
</dbReference>
<dbReference type="InterPro" id="IPR028082">
    <property type="entry name" value="Peripla_BP_I"/>
</dbReference>
<evidence type="ECO:0000313" key="5">
    <source>
        <dbReference type="EMBL" id="MBP2075827.1"/>
    </source>
</evidence>
<dbReference type="Proteomes" id="UP001138793">
    <property type="component" value="Unassembled WGS sequence"/>
</dbReference>
<sequence>MNVTIKDIANVAGVSYSTVSKALNNSPLVKENTKRKIIKISQEMGYKPNFAARSLVSNQTKIIGLIWPTIERIVLSTLVTEISNQINKTSYSMILSVDPVQTSLETFRRFQVDGIILFEENNDEFDASQSSALLSYGVTRKDDRNYPKIDPNHEQAMHMAVEYLAMLGHTQIAYIGDLSSIDPMQIQKYKGFKKAIKQHGLFLNEDYLIDTEGLDWYNGYTATGKLFKMTNRPTAIVGGSYDISGGIIRAMKERKLHIPNDFSIISYDNVPQMANMEFPLTSIGVPVGELAAEIVKSIIKLVESEEMNSIDVYSNKMMPKLNLRSSCARPRL</sequence>
<dbReference type="Pfam" id="PF00356">
    <property type="entry name" value="LacI"/>
    <property type="match status" value="1"/>
</dbReference>
<dbReference type="PROSITE" id="PS50932">
    <property type="entry name" value="HTH_LACI_2"/>
    <property type="match status" value="1"/>
</dbReference>
<dbReference type="PANTHER" id="PTHR30146:SF109">
    <property type="entry name" value="HTH-TYPE TRANSCRIPTIONAL REGULATOR GALS"/>
    <property type="match status" value="1"/>
</dbReference>
<reference evidence="5" key="1">
    <citation type="submission" date="2021-03" db="EMBL/GenBank/DDBJ databases">
        <title>Genomic Encyclopedia of Type Strains, Phase IV (KMG-IV): sequencing the most valuable type-strain genomes for metagenomic binning, comparative biology and taxonomic classification.</title>
        <authorList>
            <person name="Goeker M."/>
        </authorList>
    </citation>
    <scope>NUCLEOTIDE SEQUENCE</scope>
    <source>
        <strain evidence="5">DSM 107338</strain>
    </source>
</reference>
<evidence type="ECO:0000256" key="2">
    <source>
        <dbReference type="ARBA" id="ARBA00023125"/>
    </source>
</evidence>
<dbReference type="Gene3D" id="3.40.50.2300">
    <property type="match status" value="2"/>
</dbReference>
<dbReference type="PANTHER" id="PTHR30146">
    <property type="entry name" value="LACI-RELATED TRANSCRIPTIONAL REPRESSOR"/>
    <property type="match status" value="1"/>
</dbReference>
<keyword evidence="3" id="KW-0804">Transcription</keyword>
<dbReference type="SUPFAM" id="SSF53822">
    <property type="entry name" value="Periplasmic binding protein-like I"/>
    <property type="match status" value="1"/>
</dbReference>
<dbReference type="OrthoDB" id="2528004at2"/>
<feature type="domain" description="HTH lacI-type" evidence="4">
    <location>
        <begin position="3"/>
        <end position="57"/>
    </location>
</feature>
<evidence type="ECO:0000259" key="4">
    <source>
        <dbReference type="PROSITE" id="PS50932"/>
    </source>
</evidence>
<keyword evidence="2" id="KW-0238">DNA-binding</keyword>
<proteinExistence type="predicted"/>
<dbReference type="GO" id="GO:0000976">
    <property type="term" value="F:transcription cis-regulatory region binding"/>
    <property type="evidence" value="ECO:0007669"/>
    <property type="project" value="TreeGrafter"/>
</dbReference>
<dbReference type="SUPFAM" id="SSF47413">
    <property type="entry name" value="lambda repressor-like DNA-binding domains"/>
    <property type="match status" value="1"/>
</dbReference>
<evidence type="ECO:0000256" key="3">
    <source>
        <dbReference type="ARBA" id="ARBA00023163"/>
    </source>
</evidence>
<dbReference type="GO" id="GO:0003700">
    <property type="term" value="F:DNA-binding transcription factor activity"/>
    <property type="evidence" value="ECO:0007669"/>
    <property type="project" value="TreeGrafter"/>
</dbReference>
<dbReference type="SMART" id="SM00354">
    <property type="entry name" value="HTH_LACI"/>
    <property type="match status" value="1"/>
</dbReference>
<dbReference type="Gene3D" id="1.10.260.40">
    <property type="entry name" value="lambda repressor-like DNA-binding domains"/>
    <property type="match status" value="1"/>
</dbReference>
<evidence type="ECO:0000313" key="6">
    <source>
        <dbReference type="Proteomes" id="UP001138793"/>
    </source>
</evidence>
<dbReference type="InterPro" id="IPR010982">
    <property type="entry name" value="Lambda_DNA-bd_dom_sf"/>
</dbReference>
<dbReference type="CDD" id="cd01392">
    <property type="entry name" value="HTH_LacI"/>
    <property type="match status" value="1"/>
</dbReference>
<accession>A0A9X0YNC0</accession>
<name>A0A9X0YNC0_9BACI</name>
<dbReference type="Pfam" id="PF13377">
    <property type="entry name" value="Peripla_BP_3"/>
    <property type="match status" value="1"/>
</dbReference>
<evidence type="ECO:0000256" key="1">
    <source>
        <dbReference type="ARBA" id="ARBA00023015"/>
    </source>
</evidence>
<organism evidence="5 6">
    <name type="scientific">Oceanobacillus polygoni</name>
    <dbReference type="NCBI Taxonomy" id="1235259"/>
    <lineage>
        <taxon>Bacteria</taxon>
        <taxon>Bacillati</taxon>
        <taxon>Bacillota</taxon>
        <taxon>Bacilli</taxon>
        <taxon>Bacillales</taxon>
        <taxon>Bacillaceae</taxon>
        <taxon>Oceanobacillus</taxon>
    </lineage>
</organism>
<keyword evidence="1" id="KW-0805">Transcription regulation</keyword>
<dbReference type="PROSITE" id="PS00356">
    <property type="entry name" value="HTH_LACI_1"/>
    <property type="match status" value="1"/>
</dbReference>
<dbReference type="EMBL" id="JAGGMB010000001">
    <property type="protein sequence ID" value="MBP2075827.1"/>
    <property type="molecule type" value="Genomic_DNA"/>
</dbReference>
<comment type="caution">
    <text evidence="5">The sequence shown here is derived from an EMBL/GenBank/DDBJ whole genome shotgun (WGS) entry which is preliminary data.</text>
</comment>
<dbReference type="InterPro" id="IPR046335">
    <property type="entry name" value="LacI/GalR-like_sensor"/>
</dbReference>
<dbReference type="RefSeq" id="WP_149474138.1">
    <property type="nucleotide sequence ID" value="NZ_JAGGMB010000001.1"/>
</dbReference>
<protein>
    <submittedName>
        <fullName evidence="5">LacI family transcriptional regulator</fullName>
    </submittedName>
</protein>
<keyword evidence="6" id="KW-1185">Reference proteome</keyword>
<gene>
    <name evidence="5" type="ORF">J2Z64_000038</name>
</gene>
<dbReference type="AlphaFoldDB" id="A0A9X0YNC0"/>
<dbReference type="InterPro" id="IPR000843">
    <property type="entry name" value="HTH_LacI"/>
</dbReference>